<dbReference type="EMBL" id="KN275962">
    <property type="protein sequence ID" value="EEH49390.1"/>
    <property type="molecule type" value="Genomic_DNA"/>
</dbReference>
<dbReference type="KEGG" id="pbn:PADG_05469"/>
<dbReference type="VEuPathDB" id="FungiDB:PADG_05469"/>
<dbReference type="OrthoDB" id="3016366at2759"/>
<dbReference type="RefSeq" id="XP_010761014.1">
    <property type="nucleotide sequence ID" value="XM_010762712.1"/>
</dbReference>
<dbReference type="HOGENOM" id="CLU_095741_1_0_1"/>
<reference evidence="2 3" key="1">
    <citation type="journal article" date="2011" name="PLoS Genet.">
        <title>Comparative genomic analysis of human fungal pathogens causing paracoccidioidomycosis.</title>
        <authorList>
            <person name="Desjardins C.A."/>
            <person name="Champion M.D."/>
            <person name="Holder J.W."/>
            <person name="Muszewska A."/>
            <person name="Goldberg J."/>
            <person name="Bailao A.M."/>
            <person name="Brigido M.M."/>
            <person name="Ferreira M.E."/>
            <person name="Garcia A.M."/>
            <person name="Grynberg M."/>
            <person name="Gujja S."/>
            <person name="Heiman D.I."/>
            <person name="Henn M.R."/>
            <person name="Kodira C.D."/>
            <person name="Leon-Narvaez H."/>
            <person name="Longo L.V."/>
            <person name="Ma L.J."/>
            <person name="Malavazi I."/>
            <person name="Matsuo A.L."/>
            <person name="Morais F.V."/>
            <person name="Pereira M."/>
            <person name="Rodriguez-Brito S."/>
            <person name="Sakthikumar S."/>
            <person name="Salem-Izacc S.M."/>
            <person name="Sykes S.M."/>
            <person name="Teixeira M.M."/>
            <person name="Vallejo M.C."/>
            <person name="Walter M.E."/>
            <person name="Yandava C."/>
            <person name="Young S."/>
            <person name="Zeng Q."/>
            <person name="Zucker J."/>
            <person name="Felipe M.S."/>
            <person name="Goldman G.H."/>
            <person name="Haas B.J."/>
            <person name="McEwen J.G."/>
            <person name="Nino-Vega G."/>
            <person name="Puccia R."/>
            <person name="San-Blas G."/>
            <person name="Soares C.M."/>
            <person name="Birren B.W."/>
            <person name="Cuomo C.A."/>
        </authorList>
    </citation>
    <scope>NUCLEOTIDE SEQUENCE [LARGE SCALE GENOMIC DNA]</scope>
    <source>
        <strain evidence="2 3">Pb18</strain>
    </source>
</reference>
<evidence type="ECO:0000313" key="2">
    <source>
        <dbReference type="EMBL" id="EEH49390.1"/>
    </source>
</evidence>
<dbReference type="OMA" id="TFHITNE"/>
<feature type="region of interest" description="Disordered" evidence="1">
    <location>
        <begin position="40"/>
        <end position="66"/>
    </location>
</feature>
<dbReference type="AlphaFoldDB" id="C1GDY3"/>
<keyword evidence="3" id="KW-1185">Reference proteome</keyword>
<evidence type="ECO:0000256" key="1">
    <source>
        <dbReference type="SAM" id="MobiDB-lite"/>
    </source>
</evidence>
<organism evidence="2 3">
    <name type="scientific">Paracoccidioides brasiliensis (strain Pb18)</name>
    <dbReference type="NCBI Taxonomy" id="502780"/>
    <lineage>
        <taxon>Eukaryota</taxon>
        <taxon>Fungi</taxon>
        <taxon>Dikarya</taxon>
        <taxon>Ascomycota</taxon>
        <taxon>Pezizomycotina</taxon>
        <taxon>Eurotiomycetes</taxon>
        <taxon>Eurotiomycetidae</taxon>
        <taxon>Onygenales</taxon>
        <taxon>Ajellomycetaceae</taxon>
        <taxon>Paracoccidioides</taxon>
    </lineage>
</organism>
<dbReference type="InParanoid" id="C1GDY3"/>
<dbReference type="Proteomes" id="UP000001628">
    <property type="component" value="Unassembled WGS sequence"/>
</dbReference>
<sequence>MATSDPIVLEPNSLYILLFRQGEAYQFHWGLFLTTTTSSTPAAEETVESPESAAPAETTATTSPPGTLFELINPNPSNSRHWTYSTSTLATFAHKNNPISALKISTIEPILHEPVHALLATIPVVTYSHRFGEDMSCRVWLKEALYALDQSGFIQLVWTVDEIEKEAKGLGMLCWCSGIGRGNARGRAKRSAGCLF</sequence>
<proteinExistence type="predicted"/>
<gene>
    <name evidence="2" type="ORF">PADG_05469</name>
</gene>
<accession>C1GDY3</accession>
<name>C1GDY3_PARBD</name>
<protein>
    <submittedName>
        <fullName evidence="2">Uncharacterized protein</fullName>
    </submittedName>
</protein>
<dbReference type="GeneID" id="22584391"/>
<evidence type="ECO:0000313" key="3">
    <source>
        <dbReference type="Proteomes" id="UP000001628"/>
    </source>
</evidence>
<feature type="compositionally biased region" description="Low complexity" evidence="1">
    <location>
        <begin position="40"/>
        <end position="65"/>
    </location>
</feature>
<dbReference type="eggNOG" id="ENOG502SFE5">
    <property type="taxonomic scope" value="Eukaryota"/>
</dbReference>